<feature type="region of interest" description="Disordered" evidence="11">
    <location>
        <begin position="513"/>
        <end position="598"/>
    </location>
</feature>
<evidence type="ECO:0000256" key="6">
    <source>
        <dbReference type="ARBA" id="ARBA00022989"/>
    </source>
</evidence>
<evidence type="ECO:0000256" key="4">
    <source>
        <dbReference type="ARBA" id="ARBA00022449"/>
    </source>
</evidence>
<organism evidence="14 15">
    <name type="scientific">Malassezia cuniculi</name>
    <dbReference type="NCBI Taxonomy" id="948313"/>
    <lineage>
        <taxon>Eukaryota</taxon>
        <taxon>Fungi</taxon>
        <taxon>Dikarya</taxon>
        <taxon>Basidiomycota</taxon>
        <taxon>Ustilaginomycotina</taxon>
        <taxon>Malasseziomycetes</taxon>
        <taxon>Malasseziales</taxon>
        <taxon>Malasseziaceae</taxon>
        <taxon>Malassezia</taxon>
    </lineage>
</organism>
<keyword evidence="15" id="KW-1185">Reference proteome</keyword>
<feature type="compositionally biased region" description="Basic and acidic residues" evidence="11">
    <location>
        <begin position="545"/>
        <end position="561"/>
    </location>
</feature>
<evidence type="ECO:0000259" key="13">
    <source>
        <dbReference type="Pfam" id="PF00999"/>
    </source>
</evidence>
<feature type="transmembrane region" description="Helical" evidence="12">
    <location>
        <begin position="212"/>
        <end position="234"/>
    </location>
</feature>
<dbReference type="AlphaFoldDB" id="A0AAF0EU92"/>
<accession>A0AAF0EU92</accession>
<dbReference type="GO" id="GO:0120029">
    <property type="term" value="P:proton export across plasma membrane"/>
    <property type="evidence" value="ECO:0007669"/>
    <property type="project" value="InterPro"/>
</dbReference>
<feature type="transmembrane region" description="Helical" evidence="12">
    <location>
        <begin position="183"/>
        <end position="200"/>
    </location>
</feature>
<dbReference type="Gene3D" id="1.20.1530.20">
    <property type="match status" value="1"/>
</dbReference>
<dbReference type="InterPro" id="IPR004712">
    <property type="entry name" value="Na+/H+_antiporter_fungi"/>
</dbReference>
<comment type="subcellular location">
    <subcellularLocation>
        <location evidence="1">Membrane</location>
        <topology evidence="1">Multi-pass membrane protein</topology>
    </subcellularLocation>
</comment>
<feature type="transmembrane region" description="Helical" evidence="12">
    <location>
        <begin position="408"/>
        <end position="429"/>
    </location>
</feature>
<sequence length="598" mass="67644">MIDLIDVELSQISKGLAIMGGFIVIYGLVSFIAKERLYLSEPLLAVTVGIIVGPHVLNWVNPFEWSDEETHNETTFQLTRIVIAVQVLFTGIALPKKYLWREKQSLIVLLFIIMTIAWFISALLIWGLIGKMTFLEALCIASCVTPTDPVLANSITSGHFAETHVPENVRRIILAESGANDGLGFPFLFLAVFLLARTKADYGQSVGDEIGRWFYSVICYQVLLSVAYGALMGFVARKSLRWAVDHNLIDMSNFFSYGFGLAMFTVGTAGLFGTDDILACFICGNSFTWDDWFRLRIEEHDFQEIIDMLLNTGIFLYIGTIIPWGDYSNSELGLSGWRLVVLGICVILVRRLPWVMAMYKLIPALHDWKEAAFTGWFGPIGVGAIYYIEVALREVPDDDTRTHMREVINPVVLFCVFSSVLTHGITIPITRFGPQLVRHTTIMTQSSEHRHKHMHYLLKRFRYFFYFWRDDSYWRALDNVAVYKPDNNTPPFGTGIHPHKAHFSQRNRTFPQHPFAFEQPDTGAAAPEDVEEAQPQRTNLSWSDVENREQQGDTTPSEHKFSLGTPAEPATPRHVELPAVPAPALSAARPLRYDISPQ</sequence>
<keyword evidence="7" id="KW-0915">Sodium</keyword>
<evidence type="ECO:0000256" key="11">
    <source>
        <dbReference type="SAM" id="MobiDB-lite"/>
    </source>
</evidence>
<comment type="similarity">
    <text evidence="2">Belongs to the fungal Na(+)/H(+) exchanger family.</text>
</comment>
<feature type="compositionally biased region" description="Polar residues" evidence="11">
    <location>
        <begin position="535"/>
        <end position="544"/>
    </location>
</feature>
<dbReference type="EMBL" id="CP119878">
    <property type="protein sequence ID" value="WFD34481.1"/>
    <property type="molecule type" value="Genomic_DNA"/>
</dbReference>
<evidence type="ECO:0000313" key="15">
    <source>
        <dbReference type="Proteomes" id="UP001219933"/>
    </source>
</evidence>
<feature type="domain" description="Cation/H+ exchanger transmembrane" evidence="13">
    <location>
        <begin position="28"/>
        <end position="430"/>
    </location>
</feature>
<name>A0AAF0EU92_9BASI</name>
<evidence type="ECO:0000256" key="2">
    <source>
        <dbReference type="ARBA" id="ARBA00005248"/>
    </source>
</evidence>
<evidence type="ECO:0000256" key="3">
    <source>
        <dbReference type="ARBA" id="ARBA00022448"/>
    </source>
</evidence>
<gene>
    <name evidence="14" type="ORF">MCUN1_001322</name>
</gene>
<dbReference type="GO" id="GO:0005886">
    <property type="term" value="C:plasma membrane"/>
    <property type="evidence" value="ECO:0007669"/>
    <property type="project" value="InterPro"/>
</dbReference>
<feature type="transmembrane region" description="Helical" evidence="12">
    <location>
        <begin position="77"/>
        <end position="94"/>
    </location>
</feature>
<evidence type="ECO:0000256" key="1">
    <source>
        <dbReference type="ARBA" id="ARBA00004141"/>
    </source>
</evidence>
<keyword evidence="5 12" id="KW-0812">Transmembrane</keyword>
<evidence type="ECO:0000256" key="8">
    <source>
        <dbReference type="ARBA" id="ARBA00023065"/>
    </source>
</evidence>
<protein>
    <recommendedName>
        <fullName evidence="13">Cation/H+ exchanger transmembrane domain-containing protein</fullName>
    </recommendedName>
</protein>
<dbReference type="GO" id="GO:0015385">
    <property type="term" value="F:sodium:proton antiporter activity"/>
    <property type="evidence" value="ECO:0007669"/>
    <property type="project" value="InterPro"/>
</dbReference>
<evidence type="ECO:0000256" key="9">
    <source>
        <dbReference type="ARBA" id="ARBA00023136"/>
    </source>
</evidence>
<evidence type="ECO:0000313" key="14">
    <source>
        <dbReference type="EMBL" id="WFD34481.1"/>
    </source>
</evidence>
<feature type="transmembrane region" description="Helical" evidence="12">
    <location>
        <begin position="12"/>
        <end position="32"/>
    </location>
</feature>
<dbReference type="GO" id="GO:0036376">
    <property type="term" value="P:sodium ion export across plasma membrane"/>
    <property type="evidence" value="ECO:0007669"/>
    <property type="project" value="InterPro"/>
</dbReference>
<keyword evidence="3" id="KW-0813">Transport</keyword>
<feature type="transmembrane region" description="Helical" evidence="12">
    <location>
        <begin position="39"/>
        <end position="57"/>
    </location>
</feature>
<dbReference type="FunFam" id="1.20.1530.20:FF:000015">
    <property type="entry name" value="Na(+)/H(+) antiporter 2"/>
    <property type="match status" value="1"/>
</dbReference>
<dbReference type="PANTHER" id="PTHR31382">
    <property type="entry name" value="NA(+)/H(+) ANTIPORTER"/>
    <property type="match status" value="1"/>
</dbReference>
<evidence type="ECO:0000256" key="5">
    <source>
        <dbReference type="ARBA" id="ARBA00022692"/>
    </source>
</evidence>
<proteinExistence type="inferred from homology"/>
<feature type="transmembrane region" description="Helical" evidence="12">
    <location>
        <begin position="371"/>
        <end position="388"/>
    </location>
</feature>
<dbReference type="InterPro" id="IPR038770">
    <property type="entry name" value="Na+/solute_symporter_sf"/>
</dbReference>
<keyword evidence="9 12" id="KW-0472">Membrane</keyword>
<evidence type="ECO:0000256" key="12">
    <source>
        <dbReference type="SAM" id="Phobius"/>
    </source>
</evidence>
<feature type="transmembrane region" description="Helical" evidence="12">
    <location>
        <begin position="106"/>
        <end position="129"/>
    </location>
</feature>
<feature type="transmembrane region" description="Helical" evidence="12">
    <location>
        <begin position="337"/>
        <end position="359"/>
    </location>
</feature>
<dbReference type="Proteomes" id="UP001219933">
    <property type="component" value="Chromosome 2"/>
</dbReference>
<keyword evidence="4" id="KW-0050">Antiport</keyword>
<dbReference type="Pfam" id="PF00999">
    <property type="entry name" value="Na_H_Exchanger"/>
    <property type="match status" value="1"/>
</dbReference>
<evidence type="ECO:0000256" key="7">
    <source>
        <dbReference type="ARBA" id="ARBA00023053"/>
    </source>
</evidence>
<keyword evidence="6 12" id="KW-1133">Transmembrane helix</keyword>
<dbReference type="PANTHER" id="PTHR31382:SF1">
    <property type="entry name" value="SODIUM ION_PROTON EXCHANGER (EUROFUNG)"/>
    <property type="match status" value="1"/>
</dbReference>
<keyword evidence="8" id="KW-0406">Ion transport</keyword>
<feature type="transmembrane region" description="Helical" evidence="12">
    <location>
        <begin position="254"/>
        <end position="284"/>
    </location>
</feature>
<dbReference type="GO" id="GO:0042391">
    <property type="term" value="P:regulation of membrane potential"/>
    <property type="evidence" value="ECO:0007669"/>
    <property type="project" value="InterPro"/>
</dbReference>
<dbReference type="InterPro" id="IPR006153">
    <property type="entry name" value="Cation/H_exchanger_TM"/>
</dbReference>
<feature type="compositionally biased region" description="Low complexity" evidence="11">
    <location>
        <begin position="577"/>
        <end position="590"/>
    </location>
</feature>
<evidence type="ECO:0000256" key="10">
    <source>
        <dbReference type="ARBA" id="ARBA00023201"/>
    </source>
</evidence>
<keyword evidence="10" id="KW-0739">Sodium transport</keyword>
<reference evidence="14" key="1">
    <citation type="submission" date="2023-03" db="EMBL/GenBank/DDBJ databases">
        <title>Mating type loci evolution in Malassezia.</title>
        <authorList>
            <person name="Coelho M.A."/>
        </authorList>
    </citation>
    <scope>NUCLEOTIDE SEQUENCE</scope>
    <source>
        <strain evidence="14">CBS 11721</strain>
    </source>
</reference>